<evidence type="ECO:0000256" key="2">
    <source>
        <dbReference type="SAM" id="Phobius"/>
    </source>
</evidence>
<evidence type="ECO:0000313" key="3">
    <source>
        <dbReference type="EMBL" id="ASV74475.1"/>
    </source>
</evidence>
<proteinExistence type="predicted"/>
<organism evidence="3 4">
    <name type="scientific">Thermogutta terrifontis</name>
    <dbReference type="NCBI Taxonomy" id="1331910"/>
    <lineage>
        <taxon>Bacteria</taxon>
        <taxon>Pseudomonadati</taxon>
        <taxon>Planctomycetota</taxon>
        <taxon>Planctomycetia</taxon>
        <taxon>Pirellulales</taxon>
        <taxon>Thermoguttaceae</taxon>
        <taxon>Thermogutta</taxon>
    </lineage>
</organism>
<gene>
    <name evidence="3" type="ORF">THTE_1873</name>
</gene>
<evidence type="ECO:0000256" key="1">
    <source>
        <dbReference type="SAM" id="MobiDB-lite"/>
    </source>
</evidence>
<reference evidence="3 4" key="1">
    <citation type="journal article" name="Front. Microbiol.">
        <title>Sugar Metabolism of the First Thermophilic Planctomycete Thermogutta terrifontis: Comparative Genomic and Transcriptomic Approaches.</title>
        <authorList>
            <person name="Elcheninov A.G."/>
            <person name="Menzel P."/>
            <person name="Gudbergsdottir S.R."/>
            <person name="Slesarev A.I."/>
            <person name="Kadnikov V.V."/>
            <person name="Krogh A."/>
            <person name="Bonch-Osmolovskaya E.A."/>
            <person name="Peng X."/>
            <person name="Kublanov I.V."/>
        </authorList>
    </citation>
    <scope>NUCLEOTIDE SEQUENCE [LARGE SCALE GENOMIC DNA]</scope>
    <source>
        <strain evidence="3 4">R1</strain>
    </source>
</reference>
<feature type="transmembrane region" description="Helical" evidence="2">
    <location>
        <begin position="27"/>
        <end position="48"/>
    </location>
</feature>
<feature type="region of interest" description="Disordered" evidence="1">
    <location>
        <begin position="70"/>
        <end position="98"/>
    </location>
</feature>
<dbReference type="EMBL" id="CP018477">
    <property type="protein sequence ID" value="ASV74475.1"/>
    <property type="molecule type" value="Genomic_DNA"/>
</dbReference>
<keyword evidence="2" id="KW-0812">Transmembrane</keyword>
<protein>
    <submittedName>
        <fullName evidence="3">Uncharacterized protein</fullName>
    </submittedName>
</protein>
<name>A0A286RET5_9BACT</name>
<dbReference type="Proteomes" id="UP000215086">
    <property type="component" value="Chromosome"/>
</dbReference>
<keyword evidence="2" id="KW-1133">Transmembrane helix</keyword>
<keyword evidence="4" id="KW-1185">Reference proteome</keyword>
<sequence length="98" mass="10327">MCLWLAVINLGESLLIAEEASGGGSPAWAPGYLVVILATVFVMMIALAPSRRSDKVKGIEFKGTSWGKVVTSETEKKKAPEGPPPGVFAPAQMAKKRG</sequence>
<evidence type="ECO:0000313" key="4">
    <source>
        <dbReference type="Proteomes" id="UP000215086"/>
    </source>
</evidence>
<keyword evidence="2" id="KW-0472">Membrane</keyword>
<dbReference type="KEGG" id="ttf:THTE_1873"/>
<dbReference type="AlphaFoldDB" id="A0A286RET5"/>
<accession>A0A286RET5</accession>